<gene>
    <name evidence="2" type="ORF">ACFPZI_30900</name>
</gene>
<keyword evidence="1" id="KW-1133">Transmembrane helix</keyword>
<dbReference type="EMBL" id="JBHSOA010000088">
    <property type="protein sequence ID" value="MFC5856021.1"/>
    <property type="molecule type" value="Genomic_DNA"/>
</dbReference>
<keyword evidence="1" id="KW-0472">Membrane</keyword>
<feature type="transmembrane region" description="Helical" evidence="1">
    <location>
        <begin position="67"/>
        <end position="89"/>
    </location>
</feature>
<evidence type="ECO:0008006" key="4">
    <source>
        <dbReference type="Google" id="ProtNLM"/>
    </source>
</evidence>
<evidence type="ECO:0000256" key="1">
    <source>
        <dbReference type="SAM" id="Phobius"/>
    </source>
</evidence>
<keyword evidence="1" id="KW-0812">Transmembrane</keyword>
<keyword evidence="3" id="KW-1185">Reference proteome</keyword>
<protein>
    <recommendedName>
        <fullName evidence="4">DUF1440 domain-containing protein</fullName>
    </recommendedName>
</protein>
<name>A0ABW1E5J0_9ACTN</name>
<evidence type="ECO:0000313" key="3">
    <source>
        <dbReference type="Proteomes" id="UP001596180"/>
    </source>
</evidence>
<proteinExistence type="predicted"/>
<dbReference type="RefSeq" id="WP_381370029.1">
    <property type="nucleotide sequence ID" value="NZ_JBHSOA010000088.1"/>
</dbReference>
<organism evidence="2 3">
    <name type="scientific">Streptomyces chlorus</name>
    <dbReference type="NCBI Taxonomy" id="887452"/>
    <lineage>
        <taxon>Bacteria</taxon>
        <taxon>Bacillati</taxon>
        <taxon>Actinomycetota</taxon>
        <taxon>Actinomycetes</taxon>
        <taxon>Kitasatosporales</taxon>
        <taxon>Streptomycetaceae</taxon>
        <taxon>Streptomyces</taxon>
    </lineage>
</organism>
<reference evidence="3" key="1">
    <citation type="journal article" date="2019" name="Int. J. Syst. Evol. Microbiol.">
        <title>The Global Catalogue of Microorganisms (GCM) 10K type strain sequencing project: providing services to taxonomists for standard genome sequencing and annotation.</title>
        <authorList>
            <consortium name="The Broad Institute Genomics Platform"/>
            <consortium name="The Broad Institute Genome Sequencing Center for Infectious Disease"/>
            <person name="Wu L."/>
            <person name="Ma J."/>
        </authorList>
    </citation>
    <scope>NUCLEOTIDE SEQUENCE [LARGE SCALE GENOMIC DNA]</scope>
    <source>
        <strain evidence="3">JCM 10411</strain>
    </source>
</reference>
<accession>A0ABW1E5J0</accession>
<evidence type="ECO:0000313" key="2">
    <source>
        <dbReference type="EMBL" id="MFC5856021.1"/>
    </source>
</evidence>
<sequence length="156" mass="16093">MTRPVTGLLYGAAAGAAGTTALNTVGYLDMAWRARPASGTPRATVEKLSQAMHLPIPGHGAEKENRVAGLAALTGIAAGIGLGALLGLVRAEGWRPSRLIAYATAGFGARLGTDAPMTLLKVTDPRTWSAKDRIADIVPHLAYGVVTAAVLERLDP</sequence>
<comment type="caution">
    <text evidence="2">The sequence shown here is derived from an EMBL/GenBank/DDBJ whole genome shotgun (WGS) entry which is preliminary data.</text>
</comment>
<dbReference type="Proteomes" id="UP001596180">
    <property type="component" value="Unassembled WGS sequence"/>
</dbReference>